<feature type="active site" description="Nucleophile" evidence="5">
    <location>
        <position position="41"/>
    </location>
</feature>
<dbReference type="GO" id="GO:0003723">
    <property type="term" value="F:RNA binding"/>
    <property type="evidence" value="ECO:0007669"/>
    <property type="project" value="InterPro"/>
</dbReference>
<comment type="catalytic activity">
    <reaction evidence="1 5">
        <text>uridine(55) in tRNA = pseudouridine(55) in tRNA</text>
        <dbReference type="Rhea" id="RHEA:42532"/>
        <dbReference type="Rhea" id="RHEA-COMP:10101"/>
        <dbReference type="Rhea" id="RHEA-COMP:10102"/>
        <dbReference type="ChEBI" id="CHEBI:65314"/>
        <dbReference type="ChEBI" id="CHEBI:65315"/>
        <dbReference type="EC" id="5.4.99.25"/>
    </reaction>
</comment>
<evidence type="ECO:0000256" key="1">
    <source>
        <dbReference type="ARBA" id="ARBA00000385"/>
    </source>
</evidence>
<evidence type="ECO:0000256" key="4">
    <source>
        <dbReference type="ARBA" id="ARBA00023235"/>
    </source>
</evidence>
<evidence type="ECO:0000313" key="8">
    <source>
        <dbReference type="EMBL" id="QTL98408.1"/>
    </source>
</evidence>
<dbReference type="InterPro" id="IPR014780">
    <property type="entry name" value="tRNA_psdUridine_synth_TruB"/>
</dbReference>
<dbReference type="CDD" id="cd02573">
    <property type="entry name" value="PseudoU_synth_EcTruB"/>
    <property type="match status" value="1"/>
</dbReference>
<name>A0A8A7KFD6_9FIRM</name>
<proteinExistence type="inferred from homology"/>
<dbReference type="SUPFAM" id="SSF55120">
    <property type="entry name" value="Pseudouridine synthase"/>
    <property type="match status" value="1"/>
</dbReference>
<comment type="function">
    <text evidence="5">Responsible for synthesis of pseudouridine from uracil-55 in the psi GC loop of transfer RNAs.</text>
</comment>
<dbReference type="InterPro" id="IPR020103">
    <property type="entry name" value="PsdUridine_synth_cat_dom_sf"/>
</dbReference>
<dbReference type="EC" id="5.4.99.25" evidence="5"/>
<dbReference type="HAMAP" id="MF_01080">
    <property type="entry name" value="TruB_bact"/>
    <property type="match status" value="1"/>
</dbReference>
<evidence type="ECO:0000256" key="5">
    <source>
        <dbReference type="HAMAP-Rule" id="MF_01080"/>
    </source>
</evidence>
<dbReference type="Proteomes" id="UP000665020">
    <property type="component" value="Chromosome"/>
</dbReference>
<keyword evidence="4 5" id="KW-0413">Isomerase</keyword>
<keyword evidence="3 5" id="KW-0819">tRNA processing</keyword>
<reference evidence="8" key="1">
    <citation type="submission" date="2019-12" db="EMBL/GenBank/DDBJ databases">
        <authorList>
            <person name="zhang j."/>
            <person name="sun C.M."/>
        </authorList>
    </citation>
    <scope>NUCLEOTIDE SEQUENCE</scope>
    <source>
        <strain evidence="8">NS-1</strain>
    </source>
</reference>
<dbReference type="RefSeq" id="WP_230866841.1">
    <property type="nucleotide sequence ID" value="NZ_CP046640.1"/>
</dbReference>
<dbReference type="InterPro" id="IPR032819">
    <property type="entry name" value="TruB_C"/>
</dbReference>
<feature type="domain" description="tRNA pseudouridylate synthase B C-terminal" evidence="7">
    <location>
        <begin position="176"/>
        <end position="227"/>
    </location>
</feature>
<accession>A0A8A7KFD6</accession>
<dbReference type="Pfam" id="PF16198">
    <property type="entry name" value="TruB_C_2"/>
    <property type="match status" value="1"/>
</dbReference>
<sequence length="300" mass="33303">MSKHNGIINVLKPPGITSFQVVSRVKKFLNVKKAGHTGTLDPAAAGVLPVCLGKATKIIPFIPEDEKVYTAEITLGTSTDTLDAEGKVIDINDRWKLLDETQLSEVLGCFLGKIKQVPPMYSAVHHQGKRLYELARQGKKVDREARDVVIKDINLIEVRLPVIRMRVRCSRGTYIRSLARDIGESLNTGAHLSFLIRESSGPFVIKEANTLQDIKNKATSLILPLDYPLHYPALILCDSSVKKACNGAWLSEKDFSGFDEDISADQRVLIYDQEGNFISVNKVISIGDKVFNCKPLRVFV</sequence>
<dbReference type="Pfam" id="PF01509">
    <property type="entry name" value="TruB_N"/>
    <property type="match status" value="1"/>
</dbReference>
<feature type="domain" description="Pseudouridine synthase II N-terminal" evidence="6">
    <location>
        <begin position="26"/>
        <end position="175"/>
    </location>
</feature>
<comment type="similarity">
    <text evidence="2 5">Belongs to the pseudouridine synthase TruB family. Type 1 subfamily.</text>
</comment>
<dbReference type="InterPro" id="IPR002501">
    <property type="entry name" value="PsdUridine_synth_N"/>
</dbReference>
<evidence type="ECO:0000256" key="2">
    <source>
        <dbReference type="ARBA" id="ARBA00005642"/>
    </source>
</evidence>
<dbReference type="Gene3D" id="3.30.2350.10">
    <property type="entry name" value="Pseudouridine synthase"/>
    <property type="match status" value="1"/>
</dbReference>
<dbReference type="NCBIfam" id="TIGR00431">
    <property type="entry name" value="TruB"/>
    <property type="match status" value="1"/>
</dbReference>
<gene>
    <name evidence="5 8" type="primary">truB</name>
    <name evidence="8" type="ORF">GM661_10715</name>
</gene>
<protein>
    <recommendedName>
        <fullName evidence="5">tRNA pseudouridine synthase B</fullName>
        <ecNumber evidence="5">5.4.99.25</ecNumber>
    </recommendedName>
    <alternativeName>
        <fullName evidence="5">tRNA pseudouridine(55) synthase</fullName>
        <shortName evidence="5">Psi55 synthase</shortName>
    </alternativeName>
    <alternativeName>
        <fullName evidence="5">tRNA pseudouridylate synthase</fullName>
    </alternativeName>
    <alternativeName>
        <fullName evidence="5">tRNA-uridine isomerase</fullName>
    </alternativeName>
</protein>
<keyword evidence="9" id="KW-1185">Reference proteome</keyword>
<evidence type="ECO:0000259" key="6">
    <source>
        <dbReference type="Pfam" id="PF01509"/>
    </source>
</evidence>
<organism evidence="8 9">
    <name type="scientific">Iocasia fonsfrigidae</name>
    <dbReference type="NCBI Taxonomy" id="2682810"/>
    <lineage>
        <taxon>Bacteria</taxon>
        <taxon>Bacillati</taxon>
        <taxon>Bacillota</taxon>
        <taxon>Clostridia</taxon>
        <taxon>Halanaerobiales</taxon>
        <taxon>Halanaerobiaceae</taxon>
        <taxon>Iocasia</taxon>
    </lineage>
</organism>
<dbReference type="GO" id="GO:1990481">
    <property type="term" value="P:mRNA pseudouridine synthesis"/>
    <property type="evidence" value="ECO:0007669"/>
    <property type="project" value="TreeGrafter"/>
</dbReference>
<dbReference type="GO" id="GO:0160148">
    <property type="term" value="F:tRNA pseudouridine(55) synthase activity"/>
    <property type="evidence" value="ECO:0007669"/>
    <property type="project" value="UniProtKB-EC"/>
</dbReference>
<dbReference type="PANTHER" id="PTHR13767">
    <property type="entry name" value="TRNA-PSEUDOURIDINE SYNTHASE"/>
    <property type="match status" value="1"/>
</dbReference>
<evidence type="ECO:0000259" key="7">
    <source>
        <dbReference type="Pfam" id="PF16198"/>
    </source>
</evidence>
<dbReference type="AlphaFoldDB" id="A0A8A7KFD6"/>
<dbReference type="PANTHER" id="PTHR13767:SF2">
    <property type="entry name" value="PSEUDOURIDYLATE SYNTHASE TRUB1"/>
    <property type="match status" value="1"/>
</dbReference>
<dbReference type="EMBL" id="CP046640">
    <property type="protein sequence ID" value="QTL98408.1"/>
    <property type="molecule type" value="Genomic_DNA"/>
</dbReference>
<dbReference type="GO" id="GO:0031119">
    <property type="term" value="P:tRNA pseudouridine synthesis"/>
    <property type="evidence" value="ECO:0007669"/>
    <property type="project" value="UniProtKB-UniRule"/>
</dbReference>
<evidence type="ECO:0000313" key="9">
    <source>
        <dbReference type="Proteomes" id="UP000665020"/>
    </source>
</evidence>
<dbReference type="KEGG" id="ifn:GM661_10715"/>
<evidence type="ECO:0000256" key="3">
    <source>
        <dbReference type="ARBA" id="ARBA00022694"/>
    </source>
</evidence>